<proteinExistence type="predicted"/>
<organism evidence="2">
    <name type="scientific">Florenciella parvula</name>
    <dbReference type="NCBI Taxonomy" id="236787"/>
    <lineage>
        <taxon>Eukaryota</taxon>
        <taxon>Sar</taxon>
        <taxon>Stramenopiles</taxon>
        <taxon>Ochrophyta</taxon>
        <taxon>Dictyochophyceae</taxon>
        <taxon>Florenciellales</taxon>
        <taxon>Florenciella</taxon>
    </lineage>
</organism>
<evidence type="ECO:0008006" key="3">
    <source>
        <dbReference type="Google" id="ProtNLM"/>
    </source>
</evidence>
<dbReference type="AlphaFoldDB" id="A0A7S2GDG1"/>
<dbReference type="Gene3D" id="3.60.160.10">
    <property type="entry name" value="Mitochondrial biogenesis AIM24"/>
    <property type="match status" value="1"/>
</dbReference>
<dbReference type="InterPro" id="IPR002838">
    <property type="entry name" value="AIM24"/>
</dbReference>
<reference evidence="2" key="1">
    <citation type="submission" date="2021-01" db="EMBL/GenBank/DDBJ databases">
        <authorList>
            <person name="Corre E."/>
            <person name="Pelletier E."/>
            <person name="Niang G."/>
            <person name="Scheremetjew M."/>
            <person name="Finn R."/>
            <person name="Kale V."/>
            <person name="Holt S."/>
            <person name="Cochrane G."/>
            <person name="Meng A."/>
            <person name="Brown T."/>
            <person name="Cohen L."/>
        </authorList>
    </citation>
    <scope>NUCLEOTIDE SEQUENCE</scope>
    <source>
        <strain evidence="2">RCC1693</strain>
    </source>
</reference>
<protein>
    <recommendedName>
        <fullName evidence="3">Altered inheritance of mitochondria protein 24, mitochondrial</fullName>
    </recommendedName>
</protein>
<name>A0A7S2GDG1_9STRA</name>
<feature type="compositionally biased region" description="Basic and acidic residues" evidence="1">
    <location>
        <begin position="17"/>
        <end position="28"/>
    </location>
</feature>
<dbReference type="InterPro" id="IPR016031">
    <property type="entry name" value="Trp_RNA-bd_attenuator-like_dom"/>
</dbReference>
<accession>A0A7S2GDG1</accession>
<dbReference type="EMBL" id="HBGT01030209">
    <property type="protein sequence ID" value="CAD9445075.1"/>
    <property type="molecule type" value="Transcribed_RNA"/>
</dbReference>
<dbReference type="Pfam" id="PF01987">
    <property type="entry name" value="AIM24"/>
    <property type="match status" value="1"/>
</dbReference>
<feature type="region of interest" description="Disordered" evidence="1">
    <location>
        <begin position="1"/>
        <end position="28"/>
    </location>
</feature>
<evidence type="ECO:0000256" key="1">
    <source>
        <dbReference type="SAM" id="MobiDB-lite"/>
    </source>
</evidence>
<sequence>MGDEKEMMNGFELQSYSHEDRTAHGEDGEEPKILYEVIGSEMQIVNILLDPRVRVEVSPGAMMHHGPSIYAAPACTISCGRFWTGESNLQVTFENHGHDPEIIGLTPIYPAKVVPLHLADGNMTCRKNSYMCGVGDVKIGFDCDCNPRTNCVGGLGMVRQKLTGKGIAFIQAGGTVLEKTLGEGESIYIDQMSLVAWSSSIKVNVSPYAGVFGCFTQCCGGESCYMMKLTGMKLVKGMNTNRVVVTSMNFHKWHRTLAPHFYTKRPNGSQLDGGEDRD</sequence>
<dbReference type="PANTHER" id="PTHR43657">
    <property type="entry name" value="TRYPTOPHAN RNA-BINDING ATTENUATOR PROTEIN-LIKE PROTEIN"/>
    <property type="match status" value="1"/>
</dbReference>
<gene>
    <name evidence="2" type="ORF">FPAR1323_LOCUS15793</name>
</gene>
<dbReference type="SUPFAM" id="SSF51219">
    <property type="entry name" value="TRAP-like"/>
    <property type="match status" value="1"/>
</dbReference>
<evidence type="ECO:0000313" key="2">
    <source>
        <dbReference type="EMBL" id="CAD9445075.1"/>
    </source>
</evidence>
<dbReference type="InterPro" id="IPR036983">
    <property type="entry name" value="AIM24_sf"/>
</dbReference>
<dbReference type="PANTHER" id="PTHR43657:SF1">
    <property type="entry name" value="ALTERED INHERITANCE OF MITOCHONDRIA PROTEIN 24, MITOCHONDRIAL"/>
    <property type="match status" value="1"/>
</dbReference>